<feature type="transmembrane region" description="Helical" evidence="1">
    <location>
        <begin position="44"/>
        <end position="65"/>
    </location>
</feature>
<keyword evidence="1" id="KW-0472">Membrane</keyword>
<dbReference type="EMBL" id="BJZI01000009">
    <property type="protein sequence ID" value="GEO66414.1"/>
    <property type="molecule type" value="Genomic_DNA"/>
</dbReference>
<protein>
    <submittedName>
        <fullName evidence="2">Uncharacterized protein</fullName>
    </submittedName>
</protein>
<evidence type="ECO:0000256" key="1">
    <source>
        <dbReference type="SAM" id="Phobius"/>
    </source>
</evidence>
<keyword evidence="1" id="KW-0812">Transmembrane</keyword>
<evidence type="ECO:0000313" key="2">
    <source>
        <dbReference type="EMBL" id="GEO66414.1"/>
    </source>
</evidence>
<sequence length="75" mass="8436">MSSRFGRYRPTPPDALLGFTQKTTHLLQREWVVPKVFNYPCVALWKWFAAVSAIPFSVTMSAALIEKSNCALASM</sequence>
<accession>A0ABQ0WQU5</accession>
<keyword evidence="3" id="KW-1185">Reference proteome</keyword>
<organism evidence="2 3">
    <name type="scientific">Levilactobacillus spicheri</name>
    <dbReference type="NCBI Taxonomy" id="216463"/>
    <lineage>
        <taxon>Bacteria</taxon>
        <taxon>Bacillati</taxon>
        <taxon>Bacillota</taxon>
        <taxon>Bacilli</taxon>
        <taxon>Lactobacillales</taxon>
        <taxon>Lactobacillaceae</taxon>
        <taxon>Levilactobacillus</taxon>
    </lineage>
</organism>
<gene>
    <name evidence="2" type="ORF">LSP04_08330</name>
</gene>
<reference evidence="2 3" key="1">
    <citation type="submission" date="2019-07" db="EMBL/GenBank/DDBJ databases">
        <title>Whole genome shotgun sequence of Lactobacillus spicheri NBRC 107155.</title>
        <authorList>
            <person name="Hosoyama A."/>
            <person name="Uohara A."/>
            <person name="Ohji S."/>
            <person name="Ichikawa N."/>
        </authorList>
    </citation>
    <scope>NUCLEOTIDE SEQUENCE [LARGE SCALE GENOMIC DNA]</scope>
    <source>
        <strain evidence="2 3">NBRC 107155</strain>
    </source>
</reference>
<dbReference type="Proteomes" id="UP000321691">
    <property type="component" value="Unassembled WGS sequence"/>
</dbReference>
<comment type="caution">
    <text evidence="2">The sequence shown here is derived from an EMBL/GenBank/DDBJ whole genome shotgun (WGS) entry which is preliminary data.</text>
</comment>
<name>A0ABQ0WQU5_9LACO</name>
<proteinExistence type="predicted"/>
<keyword evidence="1" id="KW-1133">Transmembrane helix</keyword>
<evidence type="ECO:0000313" key="3">
    <source>
        <dbReference type="Proteomes" id="UP000321691"/>
    </source>
</evidence>